<keyword evidence="2" id="KW-1185">Reference proteome</keyword>
<name>A0ABZ0WBB7_9BACT</name>
<evidence type="ECO:0000313" key="1">
    <source>
        <dbReference type="EMBL" id="WQD39779.1"/>
    </source>
</evidence>
<accession>A0ABZ0WBB7</accession>
<dbReference type="InterPro" id="IPR037883">
    <property type="entry name" value="Knr4/Smi1-like_sf"/>
</dbReference>
<organism evidence="1 2">
    <name type="scientific">Niabella yanshanensis</name>
    <dbReference type="NCBI Taxonomy" id="577386"/>
    <lineage>
        <taxon>Bacteria</taxon>
        <taxon>Pseudomonadati</taxon>
        <taxon>Bacteroidota</taxon>
        <taxon>Chitinophagia</taxon>
        <taxon>Chitinophagales</taxon>
        <taxon>Chitinophagaceae</taxon>
        <taxon>Niabella</taxon>
    </lineage>
</organism>
<protein>
    <submittedName>
        <fullName evidence="1">SMI1/KNR4 family protein</fullName>
    </submittedName>
</protein>
<sequence length="229" mass="26716">MTPLQKIKKLYSIPDHESDGFSETEVIALEKRLGIKLPKALRHYYLELGQNEAVNYSHNRLLKPGKDIQFSKDRYLVFYEENQAVSSWGIKEADLHLDNPPVWGNYGTKRKPDWYLETKATDLFFLLMAIYNGTLGGLRYNANYLQPIDTETYQLIEKSWTLVPEISWEKQEVYTNNFEAVISLSLDDRNNCAAIFTGTSNQEQFDYILDHIDVDWSYVSYEDEEAEDD</sequence>
<proteinExistence type="predicted"/>
<dbReference type="RefSeq" id="WP_114789195.1">
    <property type="nucleotide sequence ID" value="NZ_CP139960.1"/>
</dbReference>
<dbReference type="EMBL" id="CP139960">
    <property type="protein sequence ID" value="WQD39779.1"/>
    <property type="molecule type" value="Genomic_DNA"/>
</dbReference>
<reference evidence="1 2" key="1">
    <citation type="submission" date="2023-12" db="EMBL/GenBank/DDBJ databases">
        <title>Genome sequencing and assembly of bacterial species from a model synthetic community.</title>
        <authorList>
            <person name="Hogle S.L."/>
        </authorList>
    </citation>
    <scope>NUCLEOTIDE SEQUENCE [LARGE SCALE GENOMIC DNA]</scope>
    <source>
        <strain evidence="1 2">HAMBI_3031</strain>
    </source>
</reference>
<gene>
    <name evidence="1" type="ORF">U0035_06415</name>
</gene>
<dbReference type="SUPFAM" id="SSF160631">
    <property type="entry name" value="SMI1/KNR4-like"/>
    <property type="match status" value="1"/>
</dbReference>
<dbReference type="Proteomes" id="UP001325680">
    <property type="component" value="Chromosome"/>
</dbReference>
<evidence type="ECO:0000313" key="2">
    <source>
        <dbReference type="Proteomes" id="UP001325680"/>
    </source>
</evidence>